<keyword evidence="14" id="KW-0539">Nucleus</keyword>
<evidence type="ECO:0000256" key="1">
    <source>
        <dbReference type="ARBA" id="ARBA00004123"/>
    </source>
</evidence>
<dbReference type="Pfam" id="PF08651">
    <property type="entry name" value="DASH_Duo1"/>
    <property type="match status" value="1"/>
</dbReference>
<evidence type="ECO:0000256" key="4">
    <source>
        <dbReference type="ARBA" id="ARBA00005366"/>
    </source>
</evidence>
<evidence type="ECO:0000256" key="5">
    <source>
        <dbReference type="ARBA" id="ARBA00022454"/>
    </source>
</evidence>
<proteinExistence type="inferred from homology"/>
<evidence type="ECO:0000256" key="6">
    <source>
        <dbReference type="ARBA" id="ARBA00022490"/>
    </source>
</evidence>
<evidence type="ECO:0000256" key="11">
    <source>
        <dbReference type="ARBA" id="ARBA00022838"/>
    </source>
</evidence>
<keyword evidence="6" id="KW-0963">Cytoplasm</keyword>
<name>A0ABX6EQF6_KLUMA</name>
<gene>
    <name evidence="20" type="primary">DUO1</name>
    <name evidence="20" type="ORF">FIM1_610</name>
</gene>
<protein>
    <recommendedName>
        <fullName evidence="17">DASH complex subunit DUO1</fullName>
    </recommendedName>
    <alternativeName>
        <fullName evidence="18">Outer kinetochore protein DUO1</fullName>
    </alternativeName>
</protein>
<comment type="similarity">
    <text evidence="4">Belongs to the DASH complex DUO1 family.</text>
</comment>
<evidence type="ECO:0000256" key="9">
    <source>
        <dbReference type="ARBA" id="ARBA00022776"/>
    </source>
</evidence>
<evidence type="ECO:0000256" key="3">
    <source>
        <dbReference type="ARBA" id="ARBA00004629"/>
    </source>
</evidence>
<dbReference type="PANTHER" id="PTHR28216">
    <property type="entry name" value="DASH COMPLEX SUBUNIT DUO1"/>
    <property type="match status" value="1"/>
</dbReference>
<keyword evidence="11" id="KW-0995">Kinetochore</keyword>
<evidence type="ECO:0000256" key="8">
    <source>
        <dbReference type="ARBA" id="ARBA00022701"/>
    </source>
</evidence>
<keyword evidence="16" id="KW-0137">Centromere</keyword>
<dbReference type="EMBL" id="CP015054">
    <property type="protein sequence ID" value="QGN13962.1"/>
    <property type="molecule type" value="Genomic_DNA"/>
</dbReference>
<organism evidence="20 21">
    <name type="scientific">Kluyveromyces marxianus</name>
    <name type="common">Yeast</name>
    <name type="synonym">Candida kefyr</name>
    <dbReference type="NCBI Taxonomy" id="4911"/>
    <lineage>
        <taxon>Eukaryota</taxon>
        <taxon>Fungi</taxon>
        <taxon>Dikarya</taxon>
        <taxon>Ascomycota</taxon>
        <taxon>Saccharomycotina</taxon>
        <taxon>Saccharomycetes</taxon>
        <taxon>Saccharomycetales</taxon>
        <taxon>Saccharomycetaceae</taxon>
        <taxon>Kluyveromyces</taxon>
    </lineage>
</organism>
<keyword evidence="7" id="KW-0132">Cell division</keyword>
<accession>A0ABX6EQF6</accession>
<evidence type="ECO:0000256" key="18">
    <source>
        <dbReference type="ARBA" id="ARBA00044358"/>
    </source>
</evidence>
<evidence type="ECO:0000256" key="13">
    <source>
        <dbReference type="ARBA" id="ARBA00023212"/>
    </source>
</evidence>
<dbReference type="PANTHER" id="PTHR28216:SF1">
    <property type="entry name" value="DASH COMPLEX SUBUNIT DUO1"/>
    <property type="match status" value="1"/>
</dbReference>
<keyword evidence="15" id="KW-0131">Cell cycle</keyword>
<dbReference type="InterPro" id="IPR013960">
    <property type="entry name" value="DASH_Duo1"/>
</dbReference>
<keyword evidence="8" id="KW-0493">Microtubule</keyword>
<evidence type="ECO:0000256" key="17">
    <source>
        <dbReference type="ARBA" id="ARBA00044152"/>
    </source>
</evidence>
<reference evidence="20 21" key="1">
    <citation type="submission" date="2016-03" db="EMBL/GenBank/DDBJ databases">
        <title>How can Kluyveromyces marxianus grow so fast - potential evolutionary course in Saccharomyces Complex revealed by comparative genomics.</title>
        <authorList>
            <person name="Mo W."/>
            <person name="Lu W."/>
            <person name="Yang X."/>
            <person name="Qi J."/>
            <person name="Lv H."/>
        </authorList>
    </citation>
    <scope>NUCLEOTIDE SEQUENCE [LARGE SCALE GENOMIC DNA]</scope>
    <source>
        <strain evidence="20 21">FIM1</strain>
    </source>
</reference>
<evidence type="ECO:0000256" key="7">
    <source>
        <dbReference type="ARBA" id="ARBA00022618"/>
    </source>
</evidence>
<evidence type="ECO:0000256" key="14">
    <source>
        <dbReference type="ARBA" id="ARBA00023242"/>
    </source>
</evidence>
<comment type="subcellular location">
    <subcellularLocation>
        <location evidence="3">Chromosome</location>
        <location evidence="3">Centromere</location>
        <location evidence="3">Kinetochore</location>
    </subcellularLocation>
    <subcellularLocation>
        <location evidence="2">Cytoplasm</location>
        <location evidence="2">Cytoskeleton</location>
        <location evidence="2">Spindle</location>
    </subcellularLocation>
    <subcellularLocation>
        <location evidence="1">Nucleus</location>
    </subcellularLocation>
</comment>
<evidence type="ECO:0000256" key="10">
    <source>
        <dbReference type="ARBA" id="ARBA00022829"/>
    </source>
</evidence>
<evidence type="ECO:0000256" key="2">
    <source>
        <dbReference type="ARBA" id="ARBA00004186"/>
    </source>
</evidence>
<keyword evidence="9" id="KW-0498">Mitosis</keyword>
<keyword evidence="13" id="KW-0206">Cytoskeleton</keyword>
<evidence type="ECO:0000313" key="20">
    <source>
        <dbReference type="EMBL" id="QGN13962.1"/>
    </source>
</evidence>
<keyword evidence="10" id="KW-0159">Chromosome partition</keyword>
<evidence type="ECO:0000256" key="16">
    <source>
        <dbReference type="ARBA" id="ARBA00023328"/>
    </source>
</evidence>
<keyword evidence="5" id="KW-0158">Chromosome</keyword>
<evidence type="ECO:0000256" key="15">
    <source>
        <dbReference type="ARBA" id="ARBA00023306"/>
    </source>
</evidence>
<evidence type="ECO:0000256" key="19">
    <source>
        <dbReference type="SAM" id="MobiDB-lite"/>
    </source>
</evidence>
<dbReference type="Proteomes" id="UP000422736">
    <property type="component" value="Chromosome 1"/>
</dbReference>
<feature type="region of interest" description="Disordered" evidence="19">
    <location>
        <begin position="136"/>
        <end position="203"/>
    </location>
</feature>
<keyword evidence="12" id="KW-0175">Coiled coil</keyword>
<evidence type="ECO:0000313" key="21">
    <source>
        <dbReference type="Proteomes" id="UP000422736"/>
    </source>
</evidence>
<feature type="compositionally biased region" description="Polar residues" evidence="19">
    <location>
        <begin position="175"/>
        <end position="194"/>
    </location>
</feature>
<sequence>MSEHKVDVTTISKMIPQIFDQMRSQTTSTNFVSTTASLSTQSLLKEQEELDKIIPVIQNLNAKIKECKEGDMERIKETCRAMNIILDKFINIQSQASYVNKLMRNEEYLDYVASGKSEEEYLLEKQKELEELDKKVKQASAMHAPTMQPPSSSIPRVSDSRRVNKPVLRNGRSGLFSQNSRRGGSGPSATTGGNTVRRKVSRP</sequence>
<keyword evidence="21" id="KW-1185">Reference proteome</keyword>
<evidence type="ECO:0000256" key="12">
    <source>
        <dbReference type="ARBA" id="ARBA00023054"/>
    </source>
</evidence>